<dbReference type="Proteomes" id="UP000075238">
    <property type="component" value="Chromosome 2"/>
</dbReference>
<protein>
    <submittedName>
        <fullName evidence="3">ABC transporter substrate-binding protein</fullName>
    </submittedName>
</protein>
<proteinExistence type="inferred from homology"/>
<keyword evidence="2" id="KW-0732">Signal</keyword>
<evidence type="ECO:0000313" key="4">
    <source>
        <dbReference type="Proteomes" id="UP000075238"/>
    </source>
</evidence>
<evidence type="ECO:0000256" key="1">
    <source>
        <dbReference type="ARBA" id="ARBA00006987"/>
    </source>
</evidence>
<dbReference type="Pfam" id="PF03401">
    <property type="entry name" value="TctC"/>
    <property type="match status" value="1"/>
</dbReference>
<dbReference type="PIRSF" id="PIRSF017082">
    <property type="entry name" value="YflP"/>
    <property type="match status" value="1"/>
</dbReference>
<dbReference type="Gene3D" id="3.40.190.10">
    <property type="entry name" value="Periplasmic binding protein-like II"/>
    <property type="match status" value="1"/>
</dbReference>
<dbReference type="SUPFAM" id="SSF53850">
    <property type="entry name" value="Periplasmic binding protein-like II"/>
    <property type="match status" value="1"/>
</dbReference>
<sequence length="320" mass="34141">MKHIVQAVFFSTALLANAAVFAADTYPGNKPIKIVAAFSAGSATDTSARILAEELRKDLGTTVVVENRPGAQGVIGTEYAVKSPKDGYTLTISSSSINSINPGLIKDLPYDATRDFTHIARLTTMPALLLVRNDSDIKTVAQLVERGKNGKLNFGYGSPGGQVAAEAFNRIAGIQAVGVSYKSQPPALTDLAGGQIDYVVGDLSVATALMRGGKIRALAVSTEHRLPEWKNVPTFAEAGFKSYDLVFWVGLAGPAGMPPEVVQRLNASVNKALARPEVRERFLGMGMEVAPNGVEAQQQFVRAQLQSWAARMKEANIKPE</sequence>
<feature type="signal peptide" evidence="2">
    <location>
        <begin position="1"/>
        <end position="22"/>
    </location>
</feature>
<dbReference type="KEGG" id="cnan:A2G96_22825"/>
<dbReference type="RefSeq" id="WP_062802506.1">
    <property type="nucleotide sequence ID" value="NZ_CP014845.1"/>
</dbReference>
<dbReference type="Gene3D" id="3.40.190.150">
    <property type="entry name" value="Bordetella uptake gene, domain 1"/>
    <property type="match status" value="1"/>
</dbReference>
<dbReference type="AlphaFoldDB" id="A0A142JRG4"/>
<evidence type="ECO:0000313" key="3">
    <source>
        <dbReference type="EMBL" id="AMR80676.1"/>
    </source>
</evidence>
<organism evidence="3 4">
    <name type="scientific">Cupriavidus nantongensis</name>
    <dbReference type="NCBI Taxonomy" id="1796606"/>
    <lineage>
        <taxon>Bacteria</taxon>
        <taxon>Pseudomonadati</taxon>
        <taxon>Pseudomonadota</taxon>
        <taxon>Betaproteobacteria</taxon>
        <taxon>Burkholderiales</taxon>
        <taxon>Burkholderiaceae</taxon>
        <taxon>Cupriavidus</taxon>
    </lineage>
</organism>
<dbReference type="EMBL" id="CP014845">
    <property type="protein sequence ID" value="AMR80676.1"/>
    <property type="molecule type" value="Genomic_DNA"/>
</dbReference>
<dbReference type="PANTHER" id="PTHR42928:SF5">
    <property type="entry name" value="BLR1237 PROTEIN"/>
    <property type="match status" value="1"/>
</dbReference>
<accession>A0A142JRG4</accession>
<keyword evidence="4" id="KW-1185">Reference proteome</keyword>
<gene>
    <name evidence="3" type="ORF">A2G96_22825</name>
</gene>
<name>A0A142JRG4_9BURK</name>
<feature type="chain" id="PRO_5007498188" evidence="2">
    <location>
        <begin position="23"/>
        <end position="320"/>
    </location>
</feature>
<dbReference type="InterPro" id="IPR005064">
    <property type="entry name" value="BUG"/>
</dbReference>
<dbReference type="OrthoDB" id="8678477at2"/>
<dbReference type="PANTHER" id="PTHR42928">
    <property type="entry name" value="TRICARBOXYLATE-BINDING PROTEIN"/>
    <property type="match status" value="1"/>
</dbReference>
<comment type="similarity">
    <text evidence="1">Belongs to the UPF0065 (bug) family.</text>
</comment>
<dbReference type="InterPro" id="IPR042100">
    <property type="entry name" value="Bug_dom1"/>
</dbReference>
<dbReference type="STRING" id="1796606.A2G96_22825"/>
<reference evidence="3 4" key="1">
    <citation type="submission" date="2016-03" db="EMBL/GenBank/DDBJ databases">
        <title>Complete genome sequence of a novel chlorpyrifos degrading bacterium, Cupriavidus nantongensis sp. X1.</title>
        <authorList>
            <person name="Fang L."/>
        </authorList>
    </citation>
    <scope>NUCLEOTIDE SEQUENCE [LARGE SCALE GENOMIC DNA]</scope>
    <source>
        <strain evidence="3 4">X1</strain>
    </source>
</reference>
<evidence type="ECO:0000256" key="2">
    <source>
        <dbReference type="SAM" id="SignalP"/>
    </source>
</evidence>
<dbReference type="CDD" id="cd07012">
    <property type="entry name" value="PBP2_Bug_TTT"/>
    <property type="match status" value="1"/>
</dbReference>